<evidence type="ECO:0000256" key="1">
    <source>
        <dbReference type="SAM" id="MobiDB-lite"/>
    </source>
</evidence>
<evidence type="ECO:0000313" key="3">
    <source>
        <dbReference type="Proteomes" id="UP001287356"/>
    </source>
</evidence>
<accession>A0AAE0JZB7</accession>
<keyword evidence="3" id="KW-1185">Reference proteome</keyword>
<reference evidence="2" key="1">
    <citation type="journal article" date="2023" name="Mol. Phylogenet. Evol.">
        <title>Genome-scale phylogeny and comparative genomics of the fungal order Sordariales.</title>
        <authorList>
            <person name="Hensen N."/>
            <person name="Bonometti L."/>
            <person name="Westerberg I."/>
            <person name="Brannstrom I.O."/>
            <person name="Guillou S."/>
            <person name="Cros-Aarteil S."/>
            <person name="Calhoun S."/>
            <person name="Haridas S."/>
            <person name="Kuo A."/>
            <person name="Mondo S."/>
            <person name="Pangilinan J."/>
            <person name="Riley R."/>
            <person name="LaButti K."/>
            <person name="Andreopoulos B."/>
            <person name="Lipzen A."/>
            <person name="Chen C."/>
            <person name="Yan M."/>
            <person name="Daum C."/>
            <person name="Ng V."/>
            <person name="Clum A."/>
            <person name="Steindorff A."/>
            <person name="Ohm R.A."/>
            <person name="Martin F."/>
            <person name="Silar P."/>
            <person name="Natvig D.O."/>
            <person name="Lalanne C."/>
            <person name="Gautier V."/>
            <person name="Ament-Velasquez S.L."/>
            <person name="Kruys A."/>
            <person name="Hutchinson M.I."/>
            <person name="Powell A.J."/>
            <person name="Barry K."/>
            <person name="Miller A.N."/>
            <person name="Grigoriev I.V."/>
            <person name="Debuchy R."/>
            <person name="Gladieux P."/>
            <person name="Hiltunen Thoren M."/>
            <person name="Johannesson H."/>
        </authorList>
    </citation>
    <scope>NUCLEOTIDE SEQUENCE</scope>
    <source>
        <strain evidence="2">CBS 958.72</strain>
    </source>
</reference>
<proteinExistence type="predicted"/>
<dbReference type="Proteomes" id="UP001287356">
    <property type="component" value="Unassembled WGS sequence"/>
</dbReference>
<feature type="compositionally biased region" description="Basic and acidic residues" evidence="1">
    <location>
        <begin position="1"/>
        <end position="11"/>
    </location>
</feature>
<comment type="caution">
    <text evidence="2">The sequence shown here is derived from an EMBL/GenBank/DDBJ whole genome shotgun (WGS) entry which is preliminary data.</text>
</comment>
<organism evidence="2 3">
    <name type="scientific">Lasiosphaeria ovina</name>
    <dbReference type="NCBI Taxonomy" id="92902"/>
    <lineage>
        <taxon>Eukaryota</taxon>
        <taxon>Fungi</taxon>
        <taxon>Dikarya</taxon>
        <taxon>Ascomycota</taxon>
        <taxon>Pezizomycotina</taxon>
        <taxon>Sordariomycetes</taxon>
        <taxon>Sordariomycetidae</taxon>
        <taxon>Sordariales</taxon>
        <taxon>Lasiosphaeriaceae</taxon>
        <taxon>Lasiosphaeria</taxon>
    </lineage>
</organism>
<feature type="compositionally biased region" description="Pro residues" evidence="1">
    <location>
        <begin position="12"/>
        <end position="30"/>
    </location>
</feature>
<feature type="compositionally biased region" description="Polar residues" evidence="1">
    <location>
        <begin position="134"/>
        <end position="147"/>
    </location>
</feature>
<feature type="region of interest" description="Disordered" evidence="1">
    <location>
        <begin position="133"/>
        <end position="155"/>
    </location>
</feature>
<feature type="compositionally biased region" description="Low complexity" evidence="1">
    <location>
        <begin position="31"/>
        <end position="41"/>
    </location>
</feature>
<gene>
    <name evidence="2" type="ORF">B0T24DRAFT_366993</name>
</gene>
<dbReference type="AlphaFoldDB" id="A0AAE0JZB7"/>
<sequence>MLAAAAERDASRPPPPPPPPPPLRPPPPSPDSTTTTTHLRPGALTPSPPPSCRQTRFENRQQMACCGATGRYFQDACASFDRSGLDVEADWEPVFGLRLFREYTRWMMSKFPPEGPNHVCPDGLVGTHDRDCPNRSSGQDAGTQQLHTAAGDSSRGGEALKFFGGVFFSQIR</sequence>
<name>A0AAE0JZB7_9PEZI</name>
<reference evidence="2" key="2">
    <citation type="submission" date="2023-06" db="EMBL/GenBank/DDBJ databases">
        <authorList>
            <consortium name="Lawrence Berkeley National Laboratory"/>
            <person name="Haridas S."/>
            <person name="Hensen N."/>
            <person name="Bonometti L."/>
            <person name="Westerberg I."/>
            <person name="Brannstrom I.O."/>
            <person name="Guillou S."/>
            <person name="Cros-Aarteil S."/>
            <person name="Calhoun S."/>
            <person name="Kuo A."/>
            <person name="Mondo S."/>
            <person name="Pangilinan J."/>
            <person name="Riley R."/>
            <person name="Labutti K."/>
            <person name="Andreopoulos B."/>
            <person name="Lipzen A."/>
            <person name="Chen C."/>
            <person name="Yanf M."/>
            <person name="Daum C."/>
            <person name="Ng V."/>
            <person name="Clum A."/>
            <person name="Steindorff A."/>
            <person name="Ohm R."/>
            <person name="Martin F."/>
            <person name="Silar P."/>
            <person name="Natvig D."/>
            <person name="Lalanne C."/>
            <person name="Gautier V."/>
            <person name="Ament-Velasquez S.L."/>
            <person name="Kruys A."/>
            <person name="Hutchinson M.I."/>
            <person name="Powell A.J."/>
            <person name="Barry K."/>
            <person name="Miller A.N."/>
            <person name="Grigoriev I.V."/>
            <person name="Debuchy R."/>
            <person name="Gladieux P."/>
            <person name="Thoren M.H."/>
            <person name="Johannesson H."/>
        </authorList>
    </citation>
    <scope>NUCLEOTIDE SEQUENCE</scope>
    <source>
        <strain evidence="2">CBS 958.72</strain>
    </source>
</reference>
<feature type="region of interest" description="Disordered" evidence="1">
    <location>
        <begin position="1"/>
        <end position="53"/>
    </location>
</feature>
<evidence type="ECO:0000313" key="2">
    <source>
        <dbReference type="EMBL" id="KAK3366700.1"/>
    </source>
</evidence>
<dbReference type="EMBL" id="JAULSN010000007">
    <property type="protein sequence ID" value="KAK3366700.1"/>
    <property type="molecule type" value="Genomic_DNA"/>
</dbReference>
<protein>
    <submittedName>
        <fullName evidence="2">Uncharacterized protein</fullName>
    </submittedName>
</protein>